<accession>W8RAS8</accession>
<dbReference type="OrthoDB" id="9786526at2"/>
<dbReference type="Pfam" id="PF03466">
    <property type="entry name" value="LysR_substrate"/>
    <property type="match status" value="1"/>
</dbReference>
<evidence type="ECO:0000256" key="1">
    <source>
        <dbReference type="ARBA" id="ARBA00009437"/>
    </source>
</evidence>
<gene>
    <name evidence="6" type="ORF">CH92_10475</name>
</gene>
<dbReference type="Gene3D" id="1.10.10.10">
    <property type="entry name" value="Winged helix-like DNA-binding domain superfamily/Winged helix DNA-binding domain"/>
    <property type="match status" value="1"/>
</dbReference>
<evidence type="ECO:0000259" key="5">
    <source>
        <dbReference type="PROSITE" id="PS50931"/>
    </source>
</evidence>
<protein>
    <submittedName>
        <fullName evidence="6">LysR family transcriptional regulator</fullName>
    </submittedName>
</protein>
<dbReference type="KEGG" id="pstt:CH92_10475"/>
<dbReference type="SUPFAM" id="SSF53850">
    <property type="entry name" value="Periplasmic binding protein-like II"/>
    <property type="match status" value="1"/>
</dbReference>
<evidence type="ECO:0000313" key="6">
    <source>
        <dbReference type="EMBL" id="AHL75507.1"/>
    </source>
</evidence>
<dbReference type="GO" id="GO:0006351">
    <property type="term" value="P:DNA-templated transcription"/>
    <property type="evidence" value="ECO:0007669"/>
    <property type="project" value="TreeGrafter"/>
</dbReference>
<dbReference type="Pfam" id="PF00126">
    <property type="entry name" value="HTH_1"/>
    <property type="match status" value="1"/>
</dbReference>
<dbReference type="InterPro" id="IPR000847">
    <property type="entry name" value="LysR_HTH_N"/>
</dbReference>
<organism evidence="6 7">
    <name type="scientific">Stutzerimonas stutzeri</name>
    <name type="common">Pseudomonas stutzeri</name>
    <dbReference type="NCBI Taxonomy" id="316"/>
    <lineage>
        <taxon>Bacteria</taxon>
        <taxon>Pseudomonadati</taxon>
        <taxon>Pseudomonadota</taxon>
        <taxon>Gammaproteobacteria</taxon>
        <taxon>Pseudomonadales</taxon>
        <taxon>Pseudomonadaceae</taxon>
        <taxon>Stutzerimonas</taxon>
    </lineage>
</organism>
<reference evidence="6 7" key="2">
    <citation type="submission" date="2014-03" db="EMBL/GenBank/DDBJ databases">
        <authorList>
            <person name="Baltrus D."/>
            <person name="Dougherty K."/>
        </authorList>
    </citation>
    <scope>NUCLEOTIDE SEQUENCE</scope>
    <source>
        <strain evidence="6 7">28a24</strain>
    </source>
</reference>
<proteinExistence type="inferred from homology"/>
<dbReference type="Proteomes" id="UP000019522">
    <property type="component" value="Chromosome"/>
</dbReference>
<evidence type="ECO:0000256" key="2">
    <source>
        <dbReference type="ARBA" id="ARBA00023015"/>
    </source>
</evidence>
<evidence type="ECO:0000313" key="7">
    <source>
        <dbReference type="Proteomes" id="UP000019522"/>
    </source>
</evidence>
<dbReference type="RefSeq" id="WP_025241697.1">
    <property type="nucleotide sequence ID" value="NZ_CP007441.1"/>
</dbReference>
<dbReference type="CDD" id="cd08422">
    <property type="entry name" value="PBP2_CrgA_like"/>
    <property type="match status" value="1"/>
</dbReference>
<evidence type="ECO:0000256" key="4">
    <source>
        <dbReference type="ARBA" id="ARBA00023163"/>
    </source>
</evidence>
<keyword evidence="2" id="KW-0805">Transcription regulation</keyword>
<dbReference type="PROSITE" id="PS50931">
    <property type="entry name" value="HTH_LYSR"/>
    <property type="match status" value="1"/>
</dbReference>
<dbReference type="GO" id="GO:0043565">
    <property type="term" value="F:sequence-specific DNA binding"/>
    <property type="evidence" value="ECO:0007669"/>
    <property type="project" value="TreeGrafter"/>
</dbReference>
<dbReference type="PANTHER" id="PTHR30537">
    <property type="entry name" value="HTH-TYPE TRANSCRIPTIONAL REGULATOR"/>
    <property type="match status" value="1"/>
</dbReference>
<name>W8RAS8_STUST</name>
<evidence type="ECO:0000256" key="3">
    <source>
        <dbReference type="ARBA" id="ARBA00023125"/>
    </source>
</evidence>
<dbReference type="Gene3D" id="3.40.190.290">
    <property type="match status" value="1"/>
</dbReference>
<dbReference type="EMBL" id="CP007441">
    <property type="protein sequence ID" value="AHL75507.1"/>
    <property type="molecule type" value="Genomic_DNA"/>
</dbReference>
<dbReference type="InterPro" id="IPR036388">
    <property type="entry name" value="WH-like_DNA-bd_sf"/>
</dbReference>
<dbReference type="FunFam" id="1.10.10.10:FF:000001">
    <property type="entry name" value="LysR family transcriptional regulator"/>
    <property type="match status" value="1"/>
</dbReference>
<dbReference type="PATRIC" id="fig|316.77.peg.2095"/>
<keyword evidence="3" id="KW-0238">DNA-binding</keyword>
<dbReference type="InterPro" id="IPR058163">
    <property type="entry name" value="LysR-type_TF_proteobact-type"/>
</dbReference>
<dbReference type="GO" id="GO:0003700">
    <property type="term" value="F:DNA-binding transcription factor activity"/>
    <property type="evidence" value="ECO:0007669"/>
    <property type="project" value="InterPro"/>
</dbReference>
<sequence>MMKLSDVSVFVATAEVGSITSAARRLGLAKSVVSERLAALERDLGVQLIQRTTRKLSLTESGRCFLPRAQRILREAEEAAAELAVRSGTLSGPLRLAAPVSFGILHFGPALYRFLAQYPEIDVSLELDDRFVDVAAEGFDAVLRHGVVGDTRLIAKRLTVSRRELVASPAYLAEHGCPGSLDELASHRGILYSNRDSDWRFATGKGWSVVRPAAGLRVNNGIVMRDAAIAGLGIALLPTFFVHESLESGALTSMDIGVRAEGAELFLTYPPGHRSSAKIRALADSLRQSFGDPPYWDRDDPP</sequence>
<comment type="similarity">
    <text evidence="1">Belongs to the LysR transcriptional regulatory family.</text>
</comment>
<keyword evidence="4" id="KW-0804">Transcription</keyword>
<dbReference type="AlphaFoldDB" id="W8RAS8"/>
<dbReference type="SUPFAM" id="SSF46785">
    <property type="entry name" value="Winged helix' DNA-binding domain"/>
    <property type="match status" value="1"/>
</dbReference>
<feature type="domain" description="HTH lysR-type" evidence="5">
    <location>
        <begin position="2"/>
        <end position="59"/>
    </location>
</feature>
<dbReference type="PANTHER" id="PTHR30537:SF81">
    <property type="entry name" value="TRANSCRIPTIONAL REGULATOR-RELATED"/>
    <property type="match status" value="1"/>
</dbReference>
<dbReference type="InterPro" id="IPR036390">
    <property type="entry name" value="WH_DNA-bd_sf"/>
</dbReference>
<dbReference type="InterPro" id="IPR005119">
    <property type="entry name" value="LysR_subst-bd"/>
</dbReference>
<reference evidence="7" key="1">
    <citation type="journal article" date="2014" name="Genome Announc.">
        <title>Complete Genome Sequence of the Highly Transformable Pseudomonas stutzeri Strain 28a24.</title>
        <authorList>
            <person name="Smith B.A."/>
            <person name="Dougherty K.M."/>
            <person name="Baltrus D.A."/>
        </authorList>
    </citation>
    <scope>NUCLEOTIDE SEQUENCE [LARGE SCALE GENOMIC DNA]</scope>
    <source>
        <strain evidence="7">28a24</strain>
    </source>
</reference>